<evidence type="ECO:0000256" key="2">
    <source>
        <dbReference type="SAM" id="MobiDB-lite"/>
    </source>
</evidence>
<dbReference type="InterPro" id="IPR043129">
    <property type="entry name" value="ATPase_NBD"/>
</dbReference>
<evidence type="ECO:0000313" key="3">
    <source>
        <dbReference type="EMBL" id="MCP2348379.1"/>
    </source>
</evidence>
<protein>
    <submittedName>
        <fullName evidence="3">Glucokinase</fullName>
        <ecNumber evidence="3">2.7.1.2</ecNumber>
    </submittedName>
</protein>
<accession>A0ABT1K5V1</accession>
<keyword evidence="3" id="KW-0808">Transferase</keyword>
<reference evidence="3 4" key="1">
    <citation type="submission" date="2022-06" db="EMBL/GenBank/DDBJ databases">
        <title>Sequencing the genomes of 1000 actinobacteria strains.</title>
        <authorList>
            <person name="Klenk H.-P."/>
        </authorList>
    </citation>
    <scope>NUCLEOTIDE SEQUENCE [LARGE SCALE GENOMIC DNA]</scope>
    <source>
        <strain evidence="3 4">DSM 44170</strain>
    </source>
</reference>
<gene>
    <name evidence="3" type="ORF">HD595_004501</name>
</gene>
<dbReference type="Pfam" id="PF00480">
    <property type="entry name" value="ROK"/>
    <property type="match status" value="2"/>
</dbReference>
<feature type="region of interest" description="Disordered" evidence="2">
    <location>
        <begin position="309"/>
        <end position="358"/>
    </location>
</feature>
<dbReference type="InterPro" id="IPR049874">
    <property type="entry name" value="ROK_cs"/>
</dbReference>
<dbReference type="Gene3D" id="3.30.420.40">
    <property type="match status" value="5"/>
</dbReference>
<feature type="compositionally biased region" description="Basic and acidic residues" evidence="2">
    <location>
        <begin position="267"/>
        <end position="280"/>
    </location>
</feature>
<dbReference type="PROSITE" id="PS01125">
    <property type="entry name" value="ROK"/>
    <property type="match status" value="1"/>
</dbReference>
<evidence type="ECO:0000256" key="1">
    <source>
        <dbReference type="ARBA" id="ARBA00006479"/>
    </source>
</evidence>
<dbReference type="GO" id="GO:0004340">
    <property type="term" value="F:glucokinase activity"/>
    <property type="evidence" value="ECO:0007669"/>
    <property type="project" value="UniProtKB-EC"/>
</dbReference>
<dbReference type="PANTHER" id="PTHR18964">
    <property type="entry name" value="ROK (REPRESSOR, ORF, KINASE) FAMILY"/>
    <property type="match status" value="1"/>
</dbReference>
<sequence>MILAIDVGGTKLAAGLVGHDGTVARARRVATPQGADAETLWKTLIGLVESLVAPDALVSASGPLTGAFGGSVGSPGPVKGVGSVGLAGPVEGVGSVGSAGPAEGVGSVELSGPVEGVGVGCGGPMRWPAGEVSPLNIPGWRGFPLRARLAERFPGVPVRLHNDAVCVAVAEHWRGAGQGTRDMLGMVVSTGVGGGLVLGGRLVDGGTGNAGHIGHVVVEPVDGPPCGCGGRGCLEAVARGPVLTAWALAHGWVPGGGTAADLPGRLGDGDRRPADAEGRPGEWTGRLGCREERPEDVAGRLGCREERPEDVAGRLGCREERPEDVAGRARGRGGRQGDGEGRPGHLGGRPGDLRGRPQDVFEQATGRDAYPEDREVTARALAADARAGDEVAMAAMRRAGHALGVAIASATHLCDLELVTVGGGLAQAGEPLFGPLEEALRAHARMGFARRVRVTPAALGQDAGLVGAAALVLAGDRYWSSPQLAASRSATAPCLGR</sequence>
<feature type="region of interest" description="Disordered" evidence="2">
    <location>
        <begin position="260"/>
        <end position="290"/>
    </location>
</feature>
<proteinExistence type="inferred from homology"/>
<dbReference type="EMBL" id="JAMZEC010000001">
    <property type="protein sequence ID" value="MCP2348379.1"/>
    <property type="molecule type" value="Genomic_DNA"/>
</dbReference>
<comment type="similarity">
    <text evidence="1">Belongs to the ROK (NagC/XylR) family.</text>
</comment>
<dbReference type="Proteomes" id="UP001320766">
    <property type="component" value="Unassembled WGS sequence"/>
</dbReference>
<dbReference type="EC" id="2.7.1.2" evidence="3"/>
<organism evidence="3 4">
    <name type="scientific">Nonomuraea roseoviolacea subsp. carminata</name>
    <dbReference type="NCBI Taxonomy" id="160689"/>
    <lineage>
        <taxon>Bacteria</taxon>
        <taxon>Bacillati</taxon>
        <taxon>Actinomycetota</taxon>
        <taxon>Actinomycetes</taxon>
        <taxon>Streptosporangiales</taxon>
        <taxon>Streptosporangiaceae</taxon>
        <taxon>Nonomuraea</taxon>
    </lineage>
</organism>
<dbReference type="InterPro" id="IPR000600">
    <property type="entry name" value="ROK"/>
</dbReference>
<dbReference type="RefSeq" id="WP_253772072.1">
    <property type="nucleotide sequence ID" value="NZ_BAAAVE010000006.1"/>
</dbReference>
<comment type="caution">
    <text evidence="3">The sequence shown here is derived from an EMBL/GenBank/DDBJ whole genome shotgun (WGS) entry which is preliminary data.</text>
</comment>
<keyword evidence="4" id="KW-1185">Reference proteome</keyword>
<dbReference type="PANTHER" id="PTHR18964:SF169">
    <property type="entry name" value="N-ACETYLMANNOSAMINE KINASE"/>
    <property type="match status" value="1"/>
</dbReference>
<feature type="compositionally biased region" description="Basic and acidic residues" evidence="2">
    <location>
        <begin position="309"/>
        <end position="327"/>
    </location>
</feature>
<name>A0ABT1K5V1_9ACTN</name>
<evidence type="ECO:0000313" key="4">
    <source>
        <dbReference type="Proteomes" id="UP001320766"/>
    </source>
</evidence>
<dbReference type="SUPFAM" id="SSF53067">
    <property type="entry name" value="Actin-like ATPase domain"/>
    <property type="match status" value="2"/>
</dbReference>